<name>G7VAN2_9CREN</name>
<dbReference type="KEGG" id="pyr:P186_0828"/>
<dbReference type="OrthoDB" id="140255at2157"/>
<accession>G7VAN2</accession>
<dbReference type="Pfam" id="PF14947">
    <property type="entry name" value="HTH_45"/>
    <property type="match status" value="1"/>
</dbReference>
<feature type="domain" description="ArnR1-like winged helix-turn-helix" evidence="1">
    <location>
        <begin position="5"/>
        <end position="78"/>
    </location>
</feature>
<dbReference type="InterPro" id="IPR038723">
    <property type="entry name" value="ArnR1-like_HTH"/>
</dbReference>
<dbReference type="eggNOG" id="arCOG01055">
    <property type="taxonomic scope" value="Archaea"/>
</dbReference>
<dbReference type="HOGENOM" id="CLU_159725_1_0_2"/>
<reference evidence="2 3" key="1">
    <citation type="journal article" date="2012" name="J. Bacteriol.">
        <title>Complete genome sequence of strain 1860, a crenarchaeon of the genus pyrobaculum able to grow with various electron acceptors.</title>
        <authorList>
            <person name="Mardanov A.V."/>
            <person name="Gumerov V.M."/>
            <person name="Slobodkina G.B."/>
            <person name="Beletsky A.V."/>
            <person name="Bonch-Osmolovskaya E.A."/>
            <person name="Ravin N.V."/>
            <person name="Skryabin K.G."/>
        </authorList>
    </citation>
    <scope>NUCLEOTIDE SEQUENCE [LARGE SCALE GENOMIC DNA]</scope>
    <source>
        <strain evidence="2 3">1860</strain>
    </source>
</reference>
<protein>
    <recommendedName>
        <fullName evidence="1">ArnR1-like winged helix-turn-helix domain-containing protein</fullName>
    </recommendedName>
</protein>
<evidence type="ECO:0000313" key="2">
    <source>
        <dbReference type="EMBL" id="AET32271.1"/>
    </source>
</evidence>
<dbReference type="EMBL" id="CP003098">
    <property type="protein sequence ID" value="AET32271.1"/>
    <property type="molecule type" value="Genomic_DNA"/>
</dbReference>
<dbReference type="Gene3D" id="1.10.10.10">
    <property type="entry name" value="Winged helix-like DNA-binding domain superfamily/Winged helix DNA-binding domain"/>
    <property type="match status" value="1"/>
</dbReference>
<dbReference type="InterPro" id="IPR036388">
    <property type="entry name" value="WH-like_DNA-bd_sf"/>
</dbReference>
<keyword evidence="3" id="KW-1185">Reference proteome</keyword>
<evidence type="ECO:0000313" key="3">
    <source>
        <dbReference type="Proteomes" id="UP000005867"/>
    </source>
</evidence>
<dbReference type="AlphaFoldDB" id="G7VAN2"/>
<proteinExistence type="predicted"/>
<dbReference type="SUPFAM" id="SSF46785">
    <property type="entry name" value="Winged helix' DNA-binding domain"/>
    <property type="match status" value="1"/>
</dbReference>
<gene>
    <name evidence="2" type="ORF">P186_0828</name>
</gene>
<evidence type="ECO:0000259" key="1">
    <source>
        <dbReference type="Pfam" id="PF14947"/>
    </source>
</evidence>
<dbReference type="GeneID" id="11595089"/>
<dbReference type="RefSeq" id="WP_014288099.1">
    <property type="nucleotide sequence ID" value="NC_016645.1"/>
</dbReference>
<dbReference type="BioCyc" id="PSP1104324:GJSN-810-MONOMER"/>
<dbReference type="InterPro" id="IPR036390">
    <property type="entry name" value="WH_DNA-bd_sf"/>
</dbReference>
<organism evidence="2 3">
    <name type="scientific">Pyrobaculum ferrireducens</name>
    <dbReference type="NCBI Taxonomy" id="1104324"/>
    <lineage>
        <taxon>Archaea</taxon>
        <taxon>Thermoproteota</taxon>
        <taxon>Thermoprotei</taxon>
        <taxon>Thermoproteales</taxon>
        <taxon>Thermoproteaceae</taxon>
        <taxon>Pyrobaculum</taxon>
    </lineage>
</organism>
<dbReference type="STRING" id="1104324.P186_0828"/>
<dbReference type="Proteomes" id="UP000005867">
    <property type="component" value="Chromosome"/>
</dbReference>
<sequence length="85" mass="9798">MARKRRSRLEIVVDILNVLSRGCKKPTHIAAEANLAYDRMAKIIEELVDRGLVSIHNGEFCITPQGLKMLEAYRQWRRFLDAMGL</sequence>